<keyword evidence="1" id="KW-1133">Transmembrane helix</keyword>
<gene>
    <name evidence="2" type="ORF">I7822_21430</name>
</gene>
<keyword evidence="3" id="KW-1185">Reference proteome</keyword>
<protein>
    <submittedName>
        <fullName evidence="2">Uncharacterized protein</fullName>
    </submittedName>
</protein>
<organism evidence="2 3">
    <name type="scientific">Metabacillus bambusae</name>
    <dbReference type="NCBI Taxonomy" id="2795218"/>
    <lineage>
        <taxon>Bacteria</taxon>
        <taxon>Bacillati</taxon>
        <taxon>Bacillota</taxon>
        <taxon>Bacilli</taxon>
        <taxon>Bacillales</taxon>
        <taxon>Bacillaceae</taxon>
        <taxon>Metabacillus</taxon>
    </lineage>
</organism>
<comment type="caution">
    <text evidence="2">The sequence shown here is derived from an EMBL/GenBank/DDBJ whole genome shotgun (WGS) entry which is preliminary data.</text>
</comment>
<dbReference type="Proteomes" id="UP000663981">
    <property type="component" value="Unassembled WGS sequence"/>
</dbReference>
<evidence type="ECO:0000313" key="3">
    <source>
        <dbReference type="Proteomes" id="UP000663981"/>
    </source>
</evidence>
<keyword evidence="1" id="KW-0472">Membrane</keyword>
<dbReference type="RefSeq" id="WP_207981106.1">
    <property type="nucleotide sequence ID" value="NZ_JAGDEL010000020.1"/>
</dbReference>
<keyword evidence="1" id="KW-0812">Transmembrane</keyword>
<feature type="transmembrane region" description="Helical" evidence="1">
    <location>
        <begin position="31"/>
        <end position="48"/>
    </location>
</feature>
<reference evidence="2 3" key="1">
    <citation type="submission" date="2021-03" db="EMBL/GenBank/DDBJ databases">
        <title>Whole genome sequence of Metabacillus bambusae BG109.</title>
        <authorList>
            <person name="Jeong J.W."/>
        </authorList>
    </citation>
    <scope>NUCLEOTIDE SEQUENCE [LARGE SCALE GENOMIC DNA]</scope>
    <source>
        <strain evidence="2 3">BG109</strain>
    </source>
</reference>
<sequence length="98" mass="11469">MNNLYTLFSLIRGRRDQRFFNMFGNSRTNNGGIILWLLLGLTTLGVIGRRITRWVQKIQEGYNNLRNNTRIPVKNQVNFANEFAEEVTPKILNKNNNQ</sequence>
<evidence type="ECO:0000256" key="1">
    <source>
        <dbReference type="SAM" id="Phobius"/>
    </source>
</evidence>
<evidence type="ECO:0000313" key="2">
    <source>
        <dbReference type="EMBL" id="MBO1514190.1"/>
    </source>
</evidence>
<dbReference type="EMBL" id="JAGDEL010000020">
    <property type="protein sequence ID" value="MBO1514190.1"/>
    <property type="molecule type" value="Genomic_DNA"/>
</dbReference>
<proteinExistence type="predicted"/>
<accession>A0ABS3N7R1</accession>
<name>A0ABS3N7R1_9BACI</name>